<evidence type="ECO:0000313" key="2">
    <source>
        <dbReference type="EMBL" id="PWK71428.1"/>
    </source>
</evidence>
<keyword evidence="3" id="KW-1185">Reference proteome</keyword>
<dbReference type="Proteomes" id="UP000245678">
    <property type="component" value="Unassembled WGS sequence"/>
</dbReference>
<dbReference type="Pfam" id="PF09722">
    <property type="entry name" value="Xre_MbcA_ParS_C"/>
    <property type="match status" value="1"/>
</dbReference>
<accession>A0A316GZV9</accession>
<feature type="domain" description="Antitoxin Xre/MbcA/ParS-like toxin-binding" evidence="1">
    <location>
        <begin position="112"/>
        <end position="161"/>
    </location>
</feature>
<comment type="caution">
    <text evidence="2">The sequence shown here is derived from an EMBL/GenBank/DDBJ whole genome shotgun (WGS) entry which is preliminary data.</text>
</comment>
<dbReference type="AlphaFoldDB" id="A0A316GZV9"/>
<name>A0A316GZV9_9SPHI</name>
<evidence type="ECO:0000313" key="3">
    <source>
        <dbReference type="Proteomes" id="UP000245678"/>
    </source>
</evidence>
<gene>
    <name evidence="2" type="ORF">LX99_04451</name>
</gene>
<reference evidence="2 3" key="1">
    <citation type="submission" date="2018-05" db="EMBL/GenBank/DDBJ databases">
        <title>Genomic Encyclopedia of Archaeal and Bacterial Type Strains, Phase II (KMG-II): from individual species to whole genera.</title>
        <authorList>
            <person name="Goeker M."/>
        </authorList>
    </citation>
    <scope>NUCLEOTIDE SEQUENCE [LARGE SCALE GENOMIC DNA]</scope>
    <source>
        <strain evidence="2 3">DSM 19975</strain>
    </source>
</reference>
<sequence length="164" mass="18494">METRKQPTNSAKKPVQYKTEPIKAGILNDFQEPYITMPRYNDAISLLDTSKKGLEAKSALDFLALSGFTQDEFQETFKTTVKTIQNHVNRQLKLDASLSEKLLKAFALFDSGIEVFGSAQAFQQWLHTPAYGLGNRLPFDLMDTITGIQLIDEELTRIQYGDLA</sequence>
<proteinExistence type="predicted"/>
<evidence type="ECO:0000259" key="1">
    <source>
        <dbReference type="Pfam" id="PF09722"/>
    </source>
</evidence>
<dbReference type="RefSeq" id="WP_109609795.1">
    <property type="nucleotide sequence ID" value="NZ_QGHA01000013.1"/>
</dbReference>
<dbReference type="InterPro" id="IPR024467">
    <property type="entry name" value="Xre/MbcA/ParS-like_toxin-bd"/>
</dbReference>
<dbReference type="EMBL" id="QGHA01000013">
    <property type="protein sequence ID" value="PWK71428.1"/>
    <property type="molecule type" value="Genomic_DNA"/>
</dbReference>
<organism evidence="2 3">
    <name type="scientific">Mucilaginibacter oryzae</name>
    <dbReference type="NCBI Taxonomy" id="468058"/>
    <lineage>
        <taxon>Bacteria</taxon>
        <taxon>Pseudomonadati</taxon>
        <taxon>Bacteroidota</taxon>
        <taxon>Sphingobacteriia</taxon>
        <taxon>Sphingobacteriales</taxon>
        <taxon>Sphingobacteriaceae</taxon>
        <taxon>Mucilaginibacter</taxon>
    </lineage>
</organism>
<protein>
    <submittedName>
        <fullName evidence="2">Putative toxin-antitoxin system antitoxin component (TIGR02293 family)</fullName>
    </submittedName>
</protein>